<dbReference type="Proteomes" id="UP001158598">
    <property type="component" value="Chromosome"/>
</dbReference>
<dbReference type="EMBL" id="OX458332">
    <property type="protein sequence ID" value="CAI8753426.1"/>
    <property type="molecule type" value="Genomic_DNA"/>
</dbReference>
<gene>
    <name evidence="1" type="ORF">MCNOR_0698</name>
</gene>
<protein>
    <submittedName>
        <fullName evidence="1">Uncharacterized protein</fullName>
    </submittedName>
</protein>
<name>A0AA35UJ24_METCP</name>
<proteinExistence type="predicted"/>
<reference evidence="1" key="1">
    <citation type="submission" date="2023-03" db="EMBL/GenBank/DDBJ databases">
        <authorList>
            <person name="Pearce D."/>
        </authorList>
    </citation>
    <scope>NUCLEOTIDE SEQUENCE</scope>
    <source>
        <strain evidence="1">Mc</strain>
    </source>
</reference>
<dbReference type="AlphaFoldDB" id="A0AA35UJ24"/>
<organism evidence="1 2">
    <name type="scientific">Methylococcus capsulatus</name>
    <dbReference type="NCBI Taxonomy" id="414"/>
    <lineage>
        <taxon>Bacteria</taxon>
        <taxon>Pseudomonadati</taxon>
        <taxon>Pseudomonadota</taxon>
        <taxon>Gammaproteobacteria</taxon>
        <taxon>Methylococcales</taxon>
        <taxon>Methylococcaceae</taxon>
        <taxon>Methylococcus</taxon>
    </lineage>
</organism>
<evidence type="ECO:0000313" key="2">
    <source>
        <dbReference type="Proteomes" id="UP001158598"/>
    </source>
</evidence>
<accession>A0AA35UJ24</accession>
<sequence length="163" mass="17916">MAASDSSFAKRFQSTPGYLAGRYATDISLPGEPPRFQSTPGYLAGRYLLSRSADFVLQEKFQSTPGYLAGRYACGNGSASASSTFQSTPGYLAGRYTSAVKFVNQSNEFQSTPGYLAGRYQITPQTLKALQVSIHSRLFSREIRTHRLSLRPVRRSFNPLPAI</sequence>
<evidence type="ECO:0000313" key="1">
    <source>
        <dbReference type="EMBL" id="CAI8753426.1"/>
    </source>
</evidence>